<dbReference type="Pfam" id="PF01753">
    <property type="entry name" value="zf-MYND"/>
    <property type="match status" value="2"/>
</dbReference>
<evidence type="ECO:0000256" key="5">
    <source>
        <dbReference type="SAM" id="MobiDB-lite"/>
    </source>
</evidence>
<evidence type="ECO:0000256" key="4">
    <source>
        <dbReference type="PROSITE-ProRule" id="PRU00134"/>
    </source>
</evidence>
<reference evidence="8" key="1">
    <citation type="submission" date="2021-01" db="EMBL/GenBank/DDBJ databases">
        <authorList>
            <person name="Corre E."/>
            <person name="Pelletier E."/>
            <person name="Niang G."/>
            <person name="Scheremetjew M."/>
            <person name="Finn R."/>
            <person name="Kale V."/>
            <person name="Holt S."/>
            <person name="Cochrane G."/>
            <person name="Meng A."/>
            <person name="Brown T."/>
            <person name="Cohen L."/>
        </authorList>
    </citation>
    <scope>NUCLEOTIDE SEQUENCE</scope>
    <source>
        <strain evidence="8">MM31A-1</strain>
    </source>
</reference>
<gene>
    <name evidence="7" type="ORF">CDEB00056_LOCUS15155</name>
    <name evidence="8" type="ORF">CDEB00056_LOCUS15157</name>
</gene>
<proteinExistence type="predicted"/>
<keyword evidence="2 4" id="KW-0863">Zinc-finger</keyword>
<dbReference type="PROSITE" id="PS01360">
    <property type="entry name" value="ZF_MYND_1"/>
    <property type="match status" value="1"/>
</dbReference>
<evidence type="ECO:0000256" key="1">
    <source>
        <dbReference type="ARBA" id="ARBA00022723"/>
    </source>
</evidence>
<evidence type="ECO:0000259" key="6">
    <source>
        <dbReference type="PROSITE" id="PS50865"/>
    </source>
</evidence>
<feature type="region of interest" description="Disordered" evidence="5">
    <location>
        <begin position="546"/>
        <end position="567"/>
    </location>
</feature>
<feature type="domain" description="MYND-type" evidence="6">
    <location>
        <begin position="494"/>
        <end position="536"/>
    </location>
</feature>
<sequence>MNNNFVRPTDLEKISEKQFNAPKCNVKNPKVLGNLHDETDEQNVSPLTNVPPIYASLPRVQSSKQCIPKMTKLHRIANKRIRKIVSNLAETKYDFTVIYSKKGTREEIMIQISSFDEDEKKSLFNASSSSKQKIFDLCVNGHPLLGNYEVTLNSLQSTVLVECTNEEQRAGIWARLLHSILRSHGLELYRMGISELFIGKCCVYLATYWMKKKEEKAAIDANMIGIDILARVSGQGQGRGGNATATVVASANASIPLLLHSLGEAYEAVQKFQLGGDIYSATANFYHDSTQPMNLIQMNYNAALAYRSAEDPDLETITELCFIQAWHYSFEATRSAQSSITESTLVFYFSFEVENRPHGRVGLCRAEDRIHEFLGTLMKQAELHIGHNGRKSKAQNIMSAFDVGILKPEFRNQRRAHDKVMRLAEIPTVAAFRQAIMDTCNYDEITFKMAVGVGPTPTQTAGDMQSNSVRESMDLTNKNLAKSTGKKNFLPYSCSVCHMVEQFNTGGKLLMCACKNVYYCSKTCQKAHWKVHKKYCSAFANKSKSNKKNKVSKSPKKNDDSDDKLKLSDVTESSRKCTPCADVVKCNRCESSKVPEGKESMLKCPCTLDVSYCSKDCQRKDWKAHRPDHNANLAKK</sequence>
<organism evidence="8">
    <name type="scientific">Chaetoceros debilis</name>
    <dbReference type="NCBI Taxonomy" id="122233"/>
    <lineage>
        <taxon>Eukaryota</taxon>
        <taxon>Sar</taxon>
        <taxon>Stramenopiles</taxon>
        <taxon>Ochrophyta</taxon>
        <taxon>Bacillariophyta</taxon>
        <taxon>Coscinodiscophyceae</taxon>
        <taxon>Chaetocerotophycidae</taxon>
        <taxon>Chaetocerotales</taxon>
        <taxon>Chaetocerotaceae</taxon>
        <taxon>Chaetoceros</taxon>
    </lineage>
</organism>
<evidence type="ECO:0000256" key="2">
    <source>
        <dbReference type="ARBA" id="ARBA00022771"/>
    </source>
</evidence>
<dbReference type="EMBL" id="HBIO01019692">
    <property type="protein sequence ID" value="CAE0470302.1"/>
    <property type="molecule type" value="Transcribed_RNA"/>
</dbReference>
<dbReference type="EMBL" id="HBIO01019694">
    <property type="protein sequence ID" value="CAE0470304.1"/>
    <property type="molecule type" value="Transcribed_RNA"/>
</dbReference>
<dbReference type="AlphaFoldDB" id="A0A6S8WLZ3"/>
<keyword evidence="1" id="KW-0479">Metal-binding</keyword>
<evidence type="ECO:0000313" key="8">
    <source>
        <dbReference type="EMBL" id="CAE0470304.1"/>
    </source>
</evidence>
<feature type="compositionally biased region" description="Basic and acidic residues" evidence="5">
    <location>
        <begin position="556"/>
        <end position="567"/>
    </location>
</feature>
<dbReference type="InterPro" id="IPR002893">
    <property type="entry name" value="Znf_MYND"/>
</dbReference>
<evidence type="ECO:0000256" key="3">
    <source>
        <dbReference type="ARBA" id="ARBA00022833"/>
    </source>
</evidence>
<protein>
    <recommendedName>
        <fullName evidence="6">MYND-type domain-containing protein</fullName>
    </recommendedName>
</protein>
<feature type="domain" description="MYND-type" evidence="6">
    <location>
        <begin position="586"/>
        <end position="629"/>
    </location>
</feature>
<accession>A0A6S8WLZ3</accession>
<dbReference type="Gene3D" id="6.10.140.2220">
    <property type="match status" value="2"/>
</dbReference>
<name>A0A6S8WLZ3_9STRA</name>
<evidence type="ECO:0000313" key="7">
    <source>
        <dbReference type="EMBL" id="CAE0470302.1"/>
    </source>
</evidence>
<dbReference type="SUPFAM" id="SSF144232">
    <property type="entry name" value="HIT/MYND zinc finger-like"/>
    <property type="match status" value="2"/>
</dbReference>
<keyword evidence="3" id="KW-0862">Zinc</keyword>
<dbReference type="GO" id="GO:0008270">
    <property type="term" value="F:zinc ion binding"/>
    <property type="evidence" value="ECO:0007669"/>
    <property type="project" value="UniProtKB-KW"/>
</dbReference>
<feature type="compositionally biased region" description="Basic residues" evidence="5">
    <location>
        <begin position="546"/>
        <end position="555"/>
    </location>
</feature>
<dbReference type="PROSITE" id="PS50865">
    <property type="entry name" value="ZF_MYND_2"/>
    <property type="match status" value="2"/>
</dbReference>